<proteinExistence type="predicted"/>
<sequence length="293" mass="32895">MTLVECCKLAQDITRVPITILQTAVERAEFCSQHQFHPIQEYLLPHNIEFFLEGLSSNEIVSVTDLFQLKLLFFRVNSVPVAIGPFCTEFFSLNDCESLLRQLNLKNFSPSDLLAHRGQLSVSSETHQRHIIHCLFHSMEMPVPEKIREINYNTKNINTAFQDVESNISYAELVEQRYGLEASLMKAVEQGNVVKALESWTKLHNSVTFLNHLRLGQTLEGARISASVTRTVIRIGAIHAGIPPVVNDHLSAWGRICQLLFTAFSEKKLTARLSRGDGRSGGLFWRNGGCGGS</sequence>
<reference evidence="1 2" key="1">
    <citation type="submission" date="2019-07" db="EMBL/GenBank/DDBJ databases">
        <authorList>
            <person name="Hibberd C M."/>
            <person name="Gehrig L. J."/>
            <person name="Chang H.-W."/>
            <person name="Venkatesh S."/>
        </authorList>
    </citation>
    <scope>NUCLEOTIDE SEQUENCE [LARGE SCALE GENOMIC DNA]</scope>
    <source>
        <strain evidence="1">Faecalibacterium_prausnitzii_JG_BgPS064</strain>
    </source>
</reference>
<name>A0A564TUA9_9FIRM</name>
<protein>
    <submittedName>
        <fullName evidence="1">Adjacent_YSIRK: YSIRK-targeted surface antigen transcriptional regulator</fullName>
    </submittedName>
</protein>
<dbReference type="Proteomes" id="UP000406184">
    <property type="component" value="Unassembled WGS sequence"/>
</dbReference>
<organism evidence="1 2">
    <name type="scientific">Faecalibacterium prausnitzii</name>
    <dbReference type="NCBI Taxonomy" id="853"/>
    <lineage>
        <taxon>Bacteria</taxon>
        <taxon>Bacillati</taxon>
        <taxon>Bacillota</taxon>
        <taxon>Clostridia</taxon>
        <taxon>Eubacteriales</taxon>
        <taxon>Oscillospiraceae</taxon>
        <taxon>Faecalibacterium</taxon>
    </lineage>
</organism>
<keyword evidence="2" id="KW-1185">Reference proteome</keyword>
<dbReference type="AlphaFoldDB" id="A0A564TUA9"/>
<dbReference type="RefSeq" id="WP_158398951.1">
    <property type="nucleotide sequence ID" value="NZ_CABHMY010000101.1"/>
</dbReference>
<gene>
    <name evidence="1" type="ORF">FPPS064S07_02824</name>
</gene>
<evidence type="ECO:0000313" key="2">
    <source>
        <dbReference type="Proteomes" id="UP000406184"/>
    </source>
</evidence>
<dbReference type="EMBL" id="CABHMY010000101">
    <property type="protein sequence ID" value="VUX10816.1"/>
    <property type="molecule type" value="Genomic_DNA"/>
</dbReference>
<accession>A0A564TUA9</accession>
<evidence type="ECO:0000313" key="1">
    <source>
        <dbReference type="EMBL" id="VUX10816.1"/>
    </source>
</evidence>